<evidence type="ECO:0000313" key="1">
    <source>
        <dbReference type="EMBL" id="EIM31789.1"/>
    </source>
</evidence>
<dbReference type="AlphaFoldDB" id="I4Z6E7"/>
<keyword evidence="2" id="KW-1185">Reference proteome</keyword>
<evidence type="ECO:0000313" key="2">
    <source>
        <dbReference type="Proteomes" id="UP000053899"/>
    </source>
</evidence>
<dbReference type="RefSeq" id="WP_009453115.1">
    <property type="nucleotide sequence ID" value="NZ_JH660663.1"/>
</dbReference>
<name>I4Z6E7_9BURK</name>
<proteinExistence type="predicted"/>
<dbReference type="Proteomes" id="UP000053899">
    <property type="component" value="Unassembled WGS sequence"/>
</dbReference>
<protein>
    <submittedName>
        <fullName evidence="1">Uncharacterized protein</fullName>
    </submittedName>
</protein>
<accession>I4Z6E7</accession>
<gene>
    <name evidence="1" type="ORF">LepocDRAFT_00005310</name>
</gene>
<sequence>MSTFRNAVSAMIGKETYFLLGEKPVKATITKLNDDLAVLKLTDLGAGYSELAIHIDKLVLITA</sequence>
<dbReference type="GeneID" id="92352443"/>
<dbReference type="EMBL" id="JH660663">
    <property type="protein sequence ID" value="EIM31789.1"/>
    <property type="molecule type" value="Genomic_DNA"/>
</dbReference>
<dbReference type="HOGENOM" id="CLU_2880435_0_0_4"/>
<organism evidence="1 2">
    <name type="scientific">Leptothrix ochracea L12</name>
    <dbReference type="NCBI Taxonomy" id="735332"/>
    <lineage>
        <taxon>Bacteria</taxon>
        <taxon>Pseudomonadati</taxon>
        <taxon>Pseudomonadota</taxon>
        <taxon>Betaproteobacteria</taxon>
        <taxon>Burkholderiales</taxon>
        <taxon>Sphaerotilaceae</taxon>
        <taxon>Leptothrix</taxon>
    </lineage>
</organism>
<reference evidence="1 2" key="1">
    <citation type="submission" date="2012-04" db="EMBL/GenBank/DDBJ databases">
        <title>Improved High-Quality Draft sequence of Leptothrix ochracea L12.</title>
        <authorList>
            <consortium name="US DOE Joint Genome Institute"/>
            <person name="Lucas S."/>
            <person name="Han J."/>
            <person name="Lapidus A."/>
            <person name="Cheng J.-F."/>
            <person name="Goodwin L."/>
            <person name="Pitluck S."/>
            <person name="Peters L."/>
            <person name="Zeytun A."/>
            <person name="Detter J.C."/>
            <person name="Han C."/>
            <person name="Tapia R."/>
            <person name="Land M."/>
            <person name="Hauser L."/>
            <person name="Kyrpides N."/>
            <person name="Ivanova N."/>
            <person name="Pagani I."/>
            <person name="Stepanauskas R."/>
            <person name="Masland D."/>
            <person name="Poulton N."/>
            <person name="Emerson D."/>
            <person name="Fleming E."/>
            <person name="Woyke T."/>
        </authorList>
    </citation>
    <scope>NUCLEOTIDE SEQUENCE [LARGE SCALE GENOMIC DNA]</scope>
    <source>
        <strain evidence="1 2">L12</strain>
    </source>
</reference>